<keyword evidence="3" id="KW-0830">Ubiquinone</keyword>
<keyword evidence="1 3" id="KW-0489">Methyltransferase</keyword>
<organism evidence="3 4">
    <name type="scientific">Mycobacterium basiliense</name>
    <dbReference type="NCBI Taxonomy" id="2094119"/>
    <lineage>
        <taxon>Bacteria</taxon>
        <taxon>Bacillati</taxon>
        <taxon>Actinomycetota</taxon>
        <taxon>Actinomycetes</taxon>
        <taxon>Mycobacteriales</taxon>
        <taxon>Mycobacteriaceae</taxon>
        <taxon>Mycobacterium</taxon>
    </lineage>
</organism>
<dbReference type="Gene3D" id="3.40.50.150">
    <property type="entry name" value="Vaccinia Virus protein VP39"/>
    <property type="match status" value="1"/>
</dbReference>
<dbReference type="AlphaFoldDB" id="A0A3S4CBQ7"/>
<dbReference type="InterPro" id="IPR029063">
    <property type="entry name" value="SAM-dependent_MTases_sf"/>
</dbReference>
<dbReference type="InterPro" id="IPR013216">
    <property type="entry name" value="Methyltransf_11"/>
</dbReference>
<dbReference type="InterPro" id="IPR050508">
    <property type="entry name" value="Methyltransf_Superfamily"/>
</dbReference>
<accession>A0A3S4CBQ7</accession>
<name>A0A3S4CBQ7_9MYCO</name>
<dbReference type="Proteomes" id="UP000269998">
    <property type="component" value="Chromosome"/>
</dbReference>
<dbReference type="GO" id="GO:0008757">
    <property type="term" value="F:S-adenosylmethionine-dependent methyltransferase activity"/>
    <property type="evidence" value="ECO:0007669"/>
    <property type="project" value="InterPro"/>
</dbReference>
<protein>
    <submittedName>
        <fullName evidence="3">Ubiquinone/menaquinone biosynthesis methyltransferase ubiE</fullName>
        <ecNumber evidence="3">2.1.1.163</ecNumber>
    </submittedName>
</protein>
<evidence type="ECO:0000313" key="3">
    <source>
        <dbReference type="EMBL" id="VDM88809.1"/>
    </source>
</evidence>
<sequence>MSQHGGVYPHEPADKQAYTARFDRWYSRLARPYDVAVKLLPVWRTWVSAALPHIRGPRVLEVSFGTGWLLTRYAANFETHGVDLNERMVHIARRNLQRAGVVAELRRANVEQLPYPDGLFDTVVNTMAFSGYPDGERAMSELSRMLRPQGRIVLVDIGYPRNGNLLGSGLIVMWKWAGDLIHDMPVLFDRYGLDVWEHSVGGFGSVRLYVATKR</sequence>
<evidence type="ECO:0000256" key="1">
    <source>
        <dbReference type="ARBA" id="ARBA00022603"/>
    </source>
</evidence>
<keyword evidence="3" id="KW-0808">Transferase</keyword>
<dbReference type="SUPFAM" id="SSF53335">
    <property type="entry name" value="S-adenosyl-L-methionine-dependent methyltransferases"/>
    <property type="match status" value="1"/>
</dbReference>
<dbReference type="KEGG" id="mbai:MB901379_02375"/>
<keyword evidence="4" id="KW-1185">Reference proteome</keyword>
<dbReference type="RefSeq" id="WP_232022049.1">
    <property type="nucleotide sequence ID" value="NZ_CBCSKE010000010.1"/>
</dbReference>
<evidence type="ECO:0000313" key="4">
    <source>
        <dbReference type="Proteomes" id="UP000269998"/>
    </source>
</evidence>
<dbReference type="GO" id="GO:0043770">
    <property type="term" value="F:demethylmenaquinone methyltransferase activity"/>
    <property type="evidence" value="ECO:0007669"/>
    <property type="project" value="UniProtKB-EC"/>
</dbReference>
<dbReference type="Pfam" id="PF08241">
    <property type="entry name" value="Methyltransf_11"/>
    <property type="match status" value="1"/>
</dbReference>
<dbReference type="PANTHER" id="PTHR42912">
    <property type="entry name" value="METHYLTRANSFERASE"/>
    <property type="match status" value="1"/>
</dbReference>
<proteinExistence type="predicted"/>
<evidence type="ECO:0000259" key="2">
    <source>
        <dbReference type="Pfam" id="PF08241"/>
    </source>
</evidence>
<dbReference type="CDD" id="cd02440">
    <property type="entry name" value="AdoMet_MTases"/>
    <property type="match status" value="1"/>
</dbReference>
<gene>
    <name evidence="3" type="primary">ubiE_4</name>
    <name evidence="3" type="ORF">MB901379_02375</name>
</gene>
<dbReference type="GO" id="GO:0032259">
    <property type="term" value="P:methylation"/>
    <property type="evidence" value="ECO:0007669"/>
    <property type="project" value="UniProtKB-KW"/>
</dbReference>
<feature type="domain" description="Methyltransferase type 11" evidence="2">
    <location>
        <begin position="60"/>
        <end position="154"/>
    </location>
</feature>
<dbReference type="EC" id="2.1.1.163" evidence="3"/>
<reference evidence="4" key="1">
    <citation type="submission" date="2018-02" db="EMBL/GenBank/DDBJ databases">
        <authorList>
            <person name="Seth-Smith MB H."/>
            <person name="Seth-Smith H."/>
        </authorList>
    </citation>
    <scope>NUCLEOTIDE SEQUENCE [LARGE SCALE GENOMIC DNA]</scope>
</reference>
<dbReference type="EMBL" id="LR130759">
    <property type="protein sequence ID" value="VDM88809.1"/>
    <property type="molecule type" value="Genomic_DNA"/>
</dbReference>